<dbReference type="Pfam" id="PF05192">
    <property type="entry name" value="MutS_III"/>
    <property type="match status" value="1"/>
</dbReference>
<reference evidence="10 11" key="1">
    <citation type="submission" date="2024-05" db="EMBL/GenBank/DDBJ databases">
        <title>A draft genome resource for the thread blight pathogen Marasmius tenuissimus strain MS-2.</title>
        <authorList>
            <person name="Yulfo-Soto G.E."/>
            <person name="Baruah I.K."/>
            <person name="Amoako-Attah I."/>
            <person name="Bukari Y."/>
            <person name="Meinhardt L.W."/>
            <person name="Bailey B.A."/>
            <person name="Cohen S.P."/>
        </authorList>
    </citation>
    <scope>NUCLEOTIDE SEQUENCE [LARGE SCALE GENOMIC DNA]</scope>
    <source>
        <strain evidence="10 11">MS-2</strain>
    </source>
</reference>
<feature type="compositionally biased region" description="Basic residues" evidence="8">
    <location>
        <begin position="52"/>
        <end position="61"/>
    </location>
</feature>
<organism evidence="10 11">
    <name type="scientific">Marasmius tenuissimus</name>
    <dbReference type="NCBI Taxonomy" id="585030"/>
    <lineage>
        <taxon>Eukaryota</taxon>
        <taxon>Fungi</taxon>
        <taxon>Dikarya</taxon>
        <taxon>Basidiomycota</taxon>
        <taxon>Agaricomycotina</taxon>
        <taxon>Agaricomycetes</taxon>
        <taxon>Agaricomycetidae</taxon>
        <taxon>Agaricales</taxon>
        <taxon>Marasmiineae</taxon>
        <taxon>Marasmiaceae</taxon>
        <taxon>Marasmius</taxon>
    </lineage>
</organism>
<dbReference type="Gene3D" id="3.40.50.300">
    <property type="entry name" value="P-loop containing nucleotide triphosphate hydrolases"/>
    <property type="match status" value="1"/>
</dbReference>
<dbReference type="SUPFAM" id="SSF53150">
    <property type="entry name" value="DNA repair protein MutS, domain II"/>
    <property type="match status" value="1"/>
</dbReference>
<dbReference type="Gene3D" id="3.40.1170.10">
    <property type="entry name" value="DNA repair protein MutS, domain I"/>
    <property type="match status" value="1"/>
</dbReference>
<evidence type="ECO:0000256" key="2">
    <source>
        <dbReference type="ARBA" id="ARBA00022741"/>
    </source>
</evidence>
<dbReference type="InterPro" id="IPR036187">
    <property type="entry name" value="DNA_mismatch_repair_MutS_sf"/>
</dbReference>
<dbReference type="Proteomes" id="UP001437256">
    <property type="component" value="Unassembled WGS sequence"/>
</dbReference>
<evidence type="ECO:0000256" key="5">
    <source>
        <dbReference type="ARBA" id="ARBA00023125"/>
    </source>
</evidence>
<accession>A0ABR3AHX4</accession>
<dbReference type="PANTHER" id="PTHR11361">
    <property type="entry name" value="DNA MISMATCH REPAIR PROTEIN MUTS FAMILY MEMBER"/>
    <property type="match status" value="1"/>
</dbReference>
<feature type="region of interest" description="Disordered" evidence="8">
    <location>
        <begin position="1"/>
        <end position="38"/>
    </location>
</feature>
<dbReference type="SMART" id="SM00534">
    <property type="entry name" value="MUTSac"/>
    <property type="match status" value="1"/>
</dbReference>
<dbReference type="SUPFAM" id="SSF52540">
    <property type="entry name" value="P-loop containing nucleoside triphosphate hydrolases"/>
    <property type="match status" value="1"/>
</dbReference>
<dbReference type="Pfam" id="PF01624">
    <property type="entry name" value="MutS_I"/>
    <property type="match status" value="1"/>
</dbReference>
<evidence type="ECO:0000313" key="10">
    <source>
        <dbReference type="EMBL" id="KAL0072162.1"/>
    </source>
</evidence>
<dbReference type="Gene3D" id="1.10.1420.10">
    <property type="match status" value="2"/>
</dbReference>
<feature type="coiled-coil region" evidence="7">
    <location>
        <begin position="578"/>
        <end position="608"/>
    </location>
</feature>
<comment type="caution">
    <text evidence="10">The sequence shown here is derived from an EMBL/GenBank/DDBJ whole genome shotgun (WGS) entry which is preliminary data.</text>
</comment>
<protein>
    <recommendedName>
        <fullName evidence="9">DNA mismatch repair proteins mutS family domain-containing protein</fullName>
    </recommendedName>
</protein>
<keyword evidence="2" id="KW-0547">Nucleotide-binding</keyword>
<evidence type="ECO:0000259" key="9">
    <source>
        <dbReference type="PROSITE" id="PS00486"/>
    </source>
</evidence>
<dbReference type="InterPro" id="IPR007696">
    <property type="entry name" value="DNA_mismatch_repair_MutS_core"/>
</dbReference>
<comment type="similarity">
    <text evidence="1">Belongs to the DNA mismatch repair MutS family.</text>
</comment>
<evidence type="ECO:0000256" key="7">
    <source>
        <dbReference type="SAM" id="Coils"/>
    </source>
</evidence>
<dbReference type="InterPro" id="IPR027417">
    <property type="entry name" value="P-loop_NTPase"/>
</dbReference>
<dbReference type="InterPro" id="IPR017261">
    <property type="entry name" value="DNA_mismatch_repair_MutS/MSH"/>
</dbReference>
<dbReference type="Pfam" id="PF00488">
    <property type="entry name" value="MutS_V"/>
    <property type="match status" value="1"/>
</dbReference>
<dbReference type="PROSITE" id="PS00486">
    <property type="entry name" value="DNA_MISMATCH_REPAIR_2"/>
    <property type="match status" value="1"/>
</dbReference>
<feature type="domain" description="DNA mismatch repair proteins mutS family" evidence="9">
    <location>
        <begin position="843"/>
        <end position="859"/>
    </location>
</feature>
<sequence length="984" mass="108987">MVLTRDSGDSGDVGNVEIDSSQASLIKEKPKRRRKIKADVEVERPLEDAPAKKRGRKKAAIKTKDETVNPDIVEGEEPDNGRQGTLATEIMENHSKFPHCILLTRVGQFYESYFDQAIEVASLLNIKLAKRKWAGKSVPMCGFPLAHLDKYLKTLVQQNRRFVAMCEEFPKYHSAGKREFERRVVRVITPGTLIDESFLNHYENNYLLAISPPSASEVGRDGTHSAGIAWIDVSTGEFYSKEVPMENLRDDLARIGPKEVLLDHTYRSDTTGPALNAIAEIDAILSFVNTSSSAPSFIDKGLPTEASGVADEIVLDDDNGSGTSNVYTPAESVAISLLTRYLQDNLLEHMPPLLQPNREHTGGRMQIDSHTIKALEIRENMREGGTKGSLTSVIKRTVTNGGTRLLSRWLCSPSASVKEIDARQSLVAFFCDRPHFRSDLRMFLSRAEDAGRIVQKFLLGRGDPSDLLSLSTGIQTWASVAEKVRLEHAMEASETVAFDRSHEWASINALLSRMADLGGLAGRIRTAIVQSEGQPVAREPISDDGLMSDIESPVLSFNRHDWRYGRSRFGINISPQFSEELQNAHSTLQNLLNRKEKLEERLQLKYDAPSLTLRSSPAQGMHVHLAKSKRDQTKLKADPAFTPISETGTTKCYFNQEWSQLGSQIFESALALSLAEKEAFETLRQEITSHASSLRRNARILDELDVTLAFASLATELNFVRPMITEDTSYHIVNGRHPTVEMGLLTSGKVFTANTVHLDPKSNLHVITGPNMAGKSTFLRQTALIAILAQTGSYVPADSATIGIVDRLFSRVGATDDLFHDRSTFMVEMLETAEILRRATPKSLVIMDEVGRGTTVNDGVAIAFAAIHHMVSVNQCRALFATHFHELSDMLGCTDTHKGQGRFENVSFYCTDVDQLEEGYFTYSYRLKPGVNRDSHGLKVAQLAGMPEAAISVARNVLTALHEQKARKYDAEQLASLGQSASQD</sequence>
<dbReference type="InterPro" id="IPR045076">
    <property type="entry name" value="MutS"/>
</dbReference>
<dbReference type="Gene3D" id="3.30.420.110">
    <property type="entry name" value="MutS, connector domain"/>
    <property type="match status" value="1"/>
</dbReference>
<dbReference type="SUPFAM" id="SSF48334">
    <property type="entry name" value="DNA repair protein MutS, domain III"/>
    <property type="match status" value="1"/>
</dbReference>
<dbReference type="PANTHER" id="PTHR11361:SF34">
    <property type="entry name" value="DNA MISMATCH REPAIR PROTEIN MSH1, MITOCHONDRIAL"/>
    <property type="match status" value="1"/>
</dbReference>
<keyword evidence="6" id="KW-0234">DNA repair</keyword>
<dbReference type="EMBL" id="JBBXMP010000002">
    <property type="protein sequence ID" value="KAL0072162.1"/>
    <property type="molecule type" value="Genomic_DNA"/>
</dbReference>
<dbReference type="InterPro" id="IPR016151">
    <property type="entry name" value="DNA_mismatch_repair_MutS_N"/>
</dbReference>
<keyword evidence="7" id="KW-0175">Coiled coil</keyword>
<dbReference type="PIRSF" id="PIRSF037677">
    <property type="entry name" value="DNA_mis_repair_Msh6"/>
    <property type="match status" value="1"/>
</dbReference>
<keyword evidence="4" id="KW-0067">ATP-binding</keyword>
<dbReference type="InterPro" id="IPR007860">
    <property type="entry name" value="DNA_mmatch_repair_MutS_con_dom"/>
</dbReference>
<evidence type="ECO:0000313" key="11">
    <source>
        <dbReference type="Proteomes" id="UP001437256"/>
    </source>
</evidence>
<dbReference type="SMART" id="SM00533">
    <property type="entry name" value="MUTSd"/>
    <property type="match status" value="1"/>
</dbReference>
<evidence type="ECO:0000256" key="1">
    <source>
        <dbReference type="ARBA" id="ARBA00006271"/>
    </source>
</evidence>
<keyword evidence="11" id="KW-1185">Reference proteome</keyword>
<evidence type="ECO:0000256" key="8">
    <source>
        <dbReference type="SAM" id="MobiDB-lite"/>
    </source>
</evidence>
<dbReference type="InterPro" id="IPR000432">
    <property type="entry name" value="DNA_mismatch_repair_MutS_C"/>
</dbReference>
<evidence type="ECO:0000256" key="6">
    <source>
        <dbReference type="ARBA" id="ARBA00023204"/>
    </source>
</evidence>
<keyword evidence="3" id="KW-0227">DNA damage</keyword>
<proteinExistence type="inferred from homology"/>
<feature type="region of interest" description="Disordered" evidence="8">
    <location>
        <begin position="44"/>
        <end position="63"/>
    </location>
</feature>
<evidence type="ECO:0000256" key="4">
    <source>
        <dbReference type="ARBA" id="ARBA00022840"/>
    </source>
</evidence>
<evidence type="ECO:0000256" key="3">
    <source>
        <dbReference type="ARBA" id="ARBA00022763"/>
    </source>
</evidence>
<gene>
    <name evidence="10" type="ORF">AAF712_001085</name>
</gene>
<keyword evidence="5" id="KW-0238">DNA-binding</keyword>
<dbReference type="SUPFAM" id="SSF55271">
    <property type="entry name" value="DNA repair protein MutS, domain I"/>
    <property type="match status" value="1"/>
</dbReference>
<dbReference type="InterPro" id="IPR036678">
    <property type="entry name" value="MutS_con_dom_sf"/>
</dbReference>
<dbReference type="InterPro" id="IPR007695">
    <property type="entry name" value="DNA_mismatch_repair_MutS-lik_N"/>
</dbReference>
<name>A0ABR3AHX4_9AGAR</name>
<dbReference type="Pfam" id="PF05188">
    <property type="entry name" value="MutS_II"/>
    <property type="match status" value="1"/>
</dbReference>